<evidence type="ECO:0000256" key="2">
    <source>
        <dbReference type="ARBA" id="ARBA00012528"/>
    </source>
</evidence>
<gene>
    <name evidence="6" type="ORF">MoryE10_10120</name>
</gene>
<keyword evidence="4" id="KW-0472">Membrane</keyword>
<feature type="transmembrane region" description="Helical" evidence="4">
    <location>
        <begin position="118"/>
        <end position="139"/>
    </location>
</feature>
<protein>
    <recommendedName>
        <fullName evidence="2">diguanylate cyclase</fullName>
        <ecNumber evidence="2">2.7.7.65</ecNumber>
    </recommendedName>
</protein>
<dbReference type="EMBL" id="AP019782">
    <property type="protein sequence ID" value="BBL70406.1"/>
    <property type="molecule type" value="Genomic_DNA"/>
</dbReference>
<feature type="region of interest" description="Disordered" evidence="3">
    <location>
        <begin position="380"/>
        <end position="405"/>
    </location>
</feature>
<evidence type="ECO:0000313" key="6">
    <source>
        <dbReference type="EMBL" id="BBL70406.1"/>
    </source>
</evidence>
<dbReference type="PANTHER" id="PTHR45138:SF9">
    <property type="entry name" value="DIGUANYLATE CYCLASE DGCM-RELATED"/>
    <property type="match status" value="1"/>
</dbReference>
<evidence type="ECO:0000256" key="1">
    <source>
        <dbReference type="ARBA" id="ARBA00001946"/>
    </source>
</evidence>
<evidence type="ECO:0000256" key="4">
    <source>
        <dbReference type="SAM" id="Phobius"/>
    </source>
</evidence>
<dbReference type="PROSITE" id="PS50887">
    <property type="entry name" value="GGDEF"/>
    <property type="match status" value="1"/>
</dbReference>
<feature type="transmembrane region" description="Helical" evidence="4">
    <location>
        <begin position="192"/>
        <end position="211"/>
    </location>
</feature>
<dbReference type="InterPro" id="IPR050469">
    <property type="entry name" value="Diguanylate_Cyclase"/>
</dbReference>
<dbReference type="NCBIfam" id="TIGR00254">
    <property type="entry name" value="GGDEF"/>
    <property type="match status" value="1"/>
</dbReference>
<feature type="domain" description="GGDEF" evidence="5">
    <location>
        <begin position="252"/>
        <end position="385"/>
    </location>
</feature>
<dbReference type="GO" id="GO:1902201">
    <property type="term" value="P:negative regulation of bacterial-type flagellum-dependent cell motility"/>
    <property type="evidence" value="ECO:0007669"/>
    <property type="project" value="TreeGrafter"/>
</dbReference>
<feature type="transmembrane region" description="Helical" evidence="4">
    <location>
        <begin position="151"/>
        <end position="172"/>
    </location>
</feature>
<proteinExistence type="predicted"/>
<keyword evidence="4" id="KW-0812">Transmembrane</keyword>
<dbReference type="Pfam" id="PF00990">
    <property type="entry name" value="GGDEF"/>
    <property type="match status" value="1"/>
</dbReference>
<dbReference type="CDD" id="cd01949">
    <property type="entry name" value="GGDEF"/>
    <property type="match status" value="1"/>
</dbReference>
<accession>A0A8D5AHL6</accession>
<feature type="transmembrane region" description="Helical" evidence="4">
    <location>
        <begin position="92"/>
        <end position="112"/>
    </location>
</feature>
<dbReference type="GO" id="GO:0005886">
    <property type="term" value="C:plasma membrane"/>
    <property type="evidence" value="ECO:0007669"/>
    <property type="project" value="TreeGrafter"/>
</dbReference>
<feature type="transmembrane region" description="Helical" evidence="4">
    <location>
        <begin position="35"/>
        <end position="55"/>
    </location>
</feature>
<dbReference type="SMART" id="SM00267">
    <property type="entry name" value="GGDEF"/>
    <property type="match status" value="1"/>
</dbReference>
<evidence type="ECO:0000313" key="7">
    <source>
        <dbReference type="Proteomes" id="UP000824988"/>
    </source>
</evidence>
<dbReference type="GO" id="GO:0052621">
    <property type="term" value="F:diguanylate cyclase activity"/>
    <property type="evidence" value="ECO:0007669"/>
    <property type="project" value="UniProtKB-EC"/>
</dbReference>
<organism evidence="6 7">
    <name type="scientific">Methylogaea oryzae</name>
    <dbReference type="NCBI Taxonomy" id="1295382"/>
    <lineage>
        <taxon>Bacteria</taxon>
        <taxon>Pseudomonadati</taxon>
        <taxon>Pseudomonadota</taxon>
        <taxon>Gammaproteobacteria</taxon>
        <taxon>Methylococcales</taxon>
        <taxon>Methylococcaceae</taxon>
        <taxon>Methylogaea</taxon>
    </lineage>
</organism>
<keyword evidence="4" id="KW-1133">Transmembrane helix</keyword>
<comment type="cofactor">
    <cofactor evidence="1">
        <name>Mg(2+)</name>
        <dbReference type="ChEBI" id="CHEBI:18420"/>
    </cofactor>
</comment>
<dbReference type="EC" id="2.7.7.65" evidence="2"/>
<dbReference type="PANTHER" id="PTHR45138">
    <property type="entry name" value="REGULATORY COMPONENTS OF SENSORY TRANSDUCTION SYSTEM"/>
    <property type="match status" value="1"/>
</dbReference>
<evidence type="ECO:0000256" key="3">
    <source>
        <dbReference type="SAM" id="MobiDB-lite"/>
    </source>
</evidence>
<dbReference type="RefSeq" id="WP_221048408.1">
    <property type="nucleotide sequence ID" value="NZ_AP019782.1"/>
</dbReference>
<evidence type="ECO:0000259" key="5">
    <source>
        <dbReference type="PROSITE" id="PS50887"/>
    </source>
</evidence>
<feature type="transmembrane region" description="Helical" evidence="4">
    <location>
        <begin position="6"/>
        <end position="28"/>
    </location>
</feature>
<keyword evidence="7" id="KW-1185">Reference proteome</keyword>
<dbReference type="GO" id="GO:0043709">
    <property type="term" value="P:cell adhesion involved in single-species biofilm formation"/>
    <property type="evidence" value="ECO:0007669"/>
    <property type="project" value="TreeGrafter"/>
</dbReference>
<dbReference type="InterPro" id="IPR000160">
    <property type="entry name" value="GGDEF_dom"/>
</dbReference>
<dbReference type="FunFam" id="3.30.70.270:FF:000001">
    <property type="entry name" value="Diguanylate cyclase domain protein"/>
    <property type="match status" value="1"/>
</dbReference>
<dbReference type="Proteomes" id="UP000824988">
    <property type="component" value="Chromosome"/>
</dbReference>
<sequence>MLHTPTLVAVFAALLTTAILVHCSNWWLHRPMRGPGWWAAGTAVNTLGATLFVLRDRIPDLLSIVGGSATIMSGLLIMLNGLYVFADRKLDWRIPAALLSVVLVNNSYFSLIDNSMTYRWLVTACVIATIKCLALAALWRIGKRDGRWGTMLLVISSTSEIFFYLGHAGMTLLYEPHLTRLGDFSQLQPRGVLTIIILLMVNTFGYVMLSANRSRAELSRFALQDPLTGLANRRVFDNRLQAQIAAANRNGTPLSLLLFDLDYFKRINDVHGHQAGDDLLRHFAALGRGITRGNDDFARIGGEEFALLAPGADLAVALEIGERLRTQLEASAIELDGQTLRATTSVGVATLGAHGRDAATLTRAADSALYAAKTGGRNQVVAAREQTAPSSEASAMSPLPATAPS</sequence>
<feature type="transmembrane region" description="Helical" evidence="4">
    <location>
        <begin position="61"/>
        <end position="85"/>
    </location>
</feature>
<name>A0A8D5AHL6_9GAMM</name>
<reference evidence="6" key="1">
    <citation type="submission" date="2019-06" db="EMBL/GenBank/DDBJ databases">
        <title>Complete genome sequence of Methylogaea oryzae strain JCM16910.</title>
        <authorList>
            <person name="Asakawa S."/>
        </authorList>
    </citation>
    <scope>NUCLEOTIDE SEQUENCE</scope>
    <source>
        <strain evidence="6">E10</strain>
    </source>
</reference>
<dbReference type="KEGG" id="moz:MoryE10_10120"/>
<dbReference type="AlphaFoldDB" id="A0A8D5AHL6"/>